<gene>
    <name evidence="8" type="ORF">LCGC14_1436740</name>
</gene>
<dbReference type="PRINTS" id="PR00783">
    <property type="entry name" value="MINTRINSICP"/>
</dbReference>
<comment type="subcellular location">
    <subcellularLocation>
        <location evidence="1">Membrane</location>
        <topology evidence="1">Multi-pass membrane protein</topology>
    </subcellularLocation>
</comment>
<dbReference type="GO" id="GO:0015250">
    <property type="term" value="F:water channel activity"/>
    <property type="evidence" value="ECO:0007669"/>
    <property type="project" value="TreeGrafter"/>
</dbReference>
<feature type="transmembrane region" description="Helical" evidence="7">
    <location>
        <begin position="58"/>
        <end position="81"/>
    </location>
</feature>
<dbReference type="PANTHER" id="PTHR43829">
    <property type="entry name" value="AQUAPORIN OR AQUAGLYCEROPORIN RELATED"/>
    <property type="match status" value="1"/>
</dbReference>
<evidence type="ECO:0000256" key="6">
    <source>
        <dbReference type="ARBA" id="ARBA00023136"/>
    </source>
</evidence>
<feature type="non-terminal residue" evidence="8">
    <location>
        <position position="1"/>
    </location>
</feature>
<dbReference type="InterPro" id="IPR023271">
    <property type="entry name" value="Aquaporin-like"/>
</dbReference>
<protein>
    <recommendedName>
        <fullName evidence="9">Aquaporin</fullName>
    </recommendedName>
</protein>
<dbReference type="Gene3D" id="1.20.1080.10">
    <property type="entry name" value="Glycerol uptake facilitator protein"/>
    <property type="match status" value="1"/>
</dbReference>
<sequence>GLSVLNILNIGLIHVAAVWGVAVTIAIYLTKDLSGAHINPAVTVALAVWKKAVSVRDVFVYISAQMIGAICAAVLLFLLFAKNLKAFEQSKGLVRGEVGSELSAMMFGEYFPNPAMSDTLQGIFANVDPAKAFIAEFTGTALLVLAVFIAISDTKRRKLVPIRIGVALFALIYIFAPLTQAGLNPARDFGPRLVSYFVGWGGISLPGPSFGFLIYIIAPILGALFGGGIYQAAQRISDKNDADKNTSKIQQAKT</sequence>
<evidence type="ECO:0000313" key="8">
    <source>
        <dbReference type="EMBL" id="KKM70840.1"/>
    </source>
</evidence>
<reference evidence="8" key="1">
    <citation type="journal article" date="2015" name="Nature">
        <title>Complex archaea that bridge the gap between prokaryotes and eukaryotes.</title>
        <authorList>
            <person name="Spang A."/>
            <person name="Saw J.H."/>
            <person name="Jorgensen S.L."/>
            <person name="Zaremba-Niedzwiedzka K."/>
            <person name="Martijn J."/>
            <person name="Lind A.E."/>
            <person name="van Eijk R."/>
            <person name="Schleper C."/>
            <person name="Guy L."/>
            <person name="Ettema T.J."/>
        </authorList>
    </citation>
    <scope>NUCLEOTIDE SEQUENCE</scope>
</reference>
<organism evidence="8">
    <name type="scientific">marine sediment metagenome</name>
    <dbReference type="NCBI Taxonomy" id="412755"/>
    <lineage>
        <taxon>unclassified sequences</taxon>
        <taxon>metagenomes</taxon>
        <taxon>ecological metagenomes</taxon>
    </lineage>
</organism>
<feature type="transmembrane region" description="Helical" evidence="7">
    <location>
        <begin position="210"/>
        <end position="230"/>
    </location>
</feature>
<proteinExistence type="inferred from homology"/>
<dbReference type="AlphaFoldDB" id="A0A0F9M2I2"/>
<evidence type="ECO:0000256" key="5">
    <source>
        <dbReference type="ARBA" id="ARBA00022989"/>
    </source>
</evidence>
<evidence type="ECO:0000256" key="4">
    <source>
        <dbReference type="ARBA" id="ARBA00022692"/>
    </source>
</evidence>
<comment type="caution">
    <text evidence="8">The sequence shown here is derived from an EMBL/GenBank/DDBJ whole genome shotgun (WGS) entry which is preliminary data.</text>
</comment>
<keyword evidence="5 7" id="KW-1133">Transmembrane helix</keyword>
<comment type="similarity">
    <text evidence="2">Belongs to the MIP/aquaporin (TC 1.A.8) family.</text>
</comment>
<dbReference type="SUPFAM" id="SSF81338">
    <property type="entry name" value="Aquaporin-like"/>
    <property type="match status" value="1"/>
</dbReference>
<keyword evidence="4 7" id="KW-0812">Transmembrane</keyword>
<evidence type="ECO:0000256" key="2">
    <source>
        <dbReference type="ARBA" id="ARBA00006175"/>
    </source>
</evidence>
<dbReference type="Pfam" id="PF00230">
    <property type="entry name" value="MIP"/>
    <property type="match status" value="1"/>
</dbReference>
<evidence type="ECO:0000256" key="1">
    <source>
        <dbReference type="ARBA" id="ARBA00004141"/>
    </source>
</evidence>
<dbReference type="GO" id="GO:0005886">
    <property type="term" value="C:plasma membrane"/>
    <property type="evidence" value="ECO:0007669"/>
    <property type="project" value="TreeGrafter"/>
</dbReference>
<feature type="transmembrane region" description="Helical" evidence="7">
    <location>
        <begin position="7"/>
        <end position="29"/>
    </location>
</feature>
<dbReference type="InterPro" id="IPR022357">
    <property type="entry name" value="MIP_CS"/>
</dbReference>
<dbReference type="PANTHER" id="PTHR43829:SF9">
    <property type="entry name" value="AQUAPORIN-9"/>
    <property type="match status" value="1"/>
</dbReference>
<dbReference type="GO" id="GO:0015254">
    <property type="term" value="F:glycerol channel activity"/>
    <property type="evidence" value="ECO:0007669"/>
    <property type="project" value="TreeGrafter"/>
</dbReference>
<evidence type="ECO:0000256" key="7">
    <source>
        <dbReference type="SAM" id="Phobius"/>
    </source>
</evidence>
<dbReference type="PROSITE" id="PS00221">
    <property type="entry name" value="MIP"/>
    <property type="match status" value="1"/>
</dbReference>
<dbReference type="InterPro" id="IPR050363">
    <property type="entry name" value="MIP/Aquaporin"/>
</dbReference>
<evidence type="ECO:0000256" key="3">
    <source>
        <dbReference type="ARBA" id="ARBA00022448"/>
    </source>
</evidence>
<name>A0A0F9M2I2_9ZZZZ</name>
<accession>A0A0F9M2I2</accession>
<feature type="transmembrane region" description="Helical" evidence="7">
    <location>
        <begin position="132"/>
        <end position="152"/>
    </location>
</feature>
<dbReference type="EMBL" id="LAZR01009741">
    <property type="protein sequence ID" value="KKM70840.1"/>
    <property type="molecule type" value="Genomic_DNA"/>
</dbReference>
<evidence type="ECO:0008006" key="9">
    <source>
        <dbReference type="Google" id="ProtNLM"/>
    </source>
</evidence>
<dbReference type="InterPro" id="IPR000425">
    <property type="entry name" value="MIP"/>
</dbReference>
<keyword evidence="6 7" id="KW-0472">Membrane</keyword>
<keyword evidence="3" id="KW-0813">Transport</keyword>
<feature type="transmembrane region" description="Helical" evidence="7">
    <location>
        <begin position="164"/>
        <end position="183"/>
    </location>
</feature>